<dbReference type="InterPro" id="IPR019691">
    <property type="entry name" value="DUF2585"/>
</dbReference>
<protein>
    <submittedName>
        <fullName evidence="6">DUF2585 domain-containing protein</fullName>
    </submittedName>
</protein>
<keyword evidence="3 5" id="KW-1133">Transmembrane helix</keyword>
<evidence type="ECO:0000256" key="2">
    <source>
        <dbReference type="ARBA" id="ARBA00022692"/>
    </source>
</evidence>
<keyword evidence="2 5" id="KW-0812">Transmembrane</keyword>
<feature type="transmembrane region" description="Helical" evidence="5">
    <location>
        <begin position="62"/>
        <end position="80"/>
    </location>
</feature>
<dbReference type="Pfam" id="PF10755">
    <property type="entry name" value="DUF2585"/>
    <property type="match status" value="1"/>
</dbReference>
<keyword evidence="1" id="KW-1003">Cell membrane</keyword>
<dbReference type="RefSeq" id="WP_221573561.1">
    <property type="nucleotide sequence ID" value="NZ_JAIGNK010000002.1"/>
</dbReference>
<comment type="caution">
    <text evidence="6">The sequence shown here is derived from an EMBL/GenBank/DDBJ whole genome shotgun (WGS) entry which is preliminary data.</text>
</comment>
<evidence type="ECO:0000256" key="4">
    <source>
        <dbReference type="ARBA" id="ARBA00023136"/>
    </source>
</evidence>
<dbReference type="EMBL" id="JAIGNK010000002">
    <property type="protein sequence ID" value="MBX7458184.1"/>
    <property type="molecule type" value="Genomic_DNA"/>
</dbReference>
<reference evidence="6 7" key="1">
    <citation type="submission" date="2021-08" db="EMBL/GenBank/DDBJ databases">
        <title>Comparative Genomics Analysis of the Genus Qipengyuania Reveals Extensive Genetic Diversity and Metabolic Versatility, Including the Description of Fifteen Novel Species.</title>
        <authorList>
            <person name="Liu Y."/>
        </authorList>
    </citation>
    <scope>NUCLEOTIDE SEQUENCE [LARGE SCALE GENOMIC DNA]</scope>
    <source>
        <strain evidence="6 7">1NDH17</strain>
    </source>
</reference>
<evidence type="ECO:0000256" key="5">
    <source>
        <dbReference type="SAM" id="Phobius"/>
    </source>
</evidence>
<evidence type="ECO:0000313" key="6">
    <source>
        <dbReference type="EMBL" id="MBX7458184.1"/>
    </source>
</evidence>
<sequence>MSAKTMRPHRRAVIAALVITAITLAVLFAMGRPPICTCGYVALWYGDINASGNSQHLSDWYTPSHIIHGMLFYALGWFLFRKLGLGGKQAAKWSFPLAVFIEAAWEVLENTSWIIDRYRSVTVNWGYSGDSIINSMADIGWMSFGFWLALKLPVRVTVALALIAEIVTAIVVRDNLTLNVIMLLYPFDFIREWQAAG</sequence>
<name>A0ABS7J280_9SPHN</name>
<dbReference type="NCBIfam" id="NF002099">
    <property type="entry name" value="PRK00944.1"/>
    <property type="match status" value="1"/>
</dbReference>
<dbReference type="Proteomes" id="UP000783253">
    <property type="component" value="Unassembled WGS sequence"/>
</dbReference>
<proteinExistence type="predicted"/>
<gene>
    <name evidence="6" type="ORF">K3152_07990</name>
</gene>
<evidence type="ECO:0000256" key="3">
    <source>
        <dbReference type="ARBA" id="ARBA00022989"/>
    </source>
</evidence>
<keyword evidence="7" id="KW-1185">Reference proteome</keyword>
<evidence type="ECO:0000313" key="7">
    <source>
        <dbReference type="Proteomes" id="UP000783253"/>
    </source>
</evidence>
<organism evidence="6 7">
    <name type="scientific">Qipengyuania polymorpha</name>
    <dbReference type="NCBI Taxonomy" id="2867234"/>
    <lineage>
        <taxon>Bacteria</taxon>
        <taxon>Pseudomonadati</taxon>
        <taxon>Pseudomonadota</taxon>
        <taxon>Alphaproteobacteria</taxon>
        <taxon>Sphingomonadales</taxon>
        <taxon>Erythrobacteraceae</taxon>
        <taxon>Qipengyuania</taxon>
    </lineage>
</organism>
<accession>A0ABS7J280</accession>
<keyword evidence="4 5" id="KW-0472">Membrane</keyword>
<evidence type="ECO:0000256" key="1">
    <source>
        <dbReference type="ARBA" id="ARBA00022475"/>
    </source>
</evidence>